<name>A0AAV5LDX8_9ROSI</name>
<reference evidence="1 2" key="1">
    <citation type="journal article" date="2021" name="Commun. Biol.">
        <title>The genome of Shorea leprosula (Dipterocarpaceae) highlights the ecological relevance of drought in aseasonal tropical rainforests.</title>
        <authorList>
            <person name="Ng K.K.S."/>
            <person name="Kobayashi M.J."/>
            <person name="Fawcett J.A."/>
            <person name="Hatakeyama M."/>
            <person name="Paape T."/>
            <person name="Ng C.H."/>
            <person name="Ang C.C."/>
            <person name="Tnah L.H."/>
            <person name="Lee C.T."/>
            <person name="Nishiyama T."/>
            <person name="Sese J."/>
            <person name="O'Brien M.J."/>
            <person name="Copetti D."/>
            <person name="Mohd Noor M.I."/>
            <person name="Ong R.C."/>
            <person name="Putra M."/>
            <person name="Sireger I.Z."/>
            <person name="Indrioko S."/>
            <person name="Kosugi Y."/>
            <person name="Izuno A."/>
            <person name="Isagi Y."/>
            <person name="Lee S.L."/>
            <person name="Shimizu K.K."/>
        </authorList>
    </citation>
    <scope>NUCLEOTIDE SEQUENCE [LARGE SCALE GENOMIC DNA]</scope>
    <source>
        <strain evidence="1">214</strain>
    </source>
</reference>
<accession>A0AAV5LDX8</accession>
<organism evidence="1 2">
    <name type="scientific">Rubroshorea leprosula</name>
    <dbReference type="NCBI Taxonomy" id="152421"/>
    <lineage>
        <taxon>Eukaryota</taxon>
        <taxon>Viridiplantae</taxon>
        <taxon>Streptophyta</taxon>
        <taxon>Embryophyta</taxon>
        <taxon>Tracheophyta</taxon>
        <taxon>Spermatophyta</taxon>
        <taxon>Magnoliopsida</taxon>
        <taxon>eudicotyledons</taxon>
        <taxon>Gunneridae</taxon>
        <taxon>Pentapetalae</taxon>
        <taxon>rosids</taxon>
        <taxon>malvids</taxon>
        <taxon>Malvales</taxon>
        <taxon>Dipterocarpaceae</taxon>
        <taxon>Rubroshorea</taxon>
    </lineage>
</organism>
<evidence type="ECO:0000313" key="2">
    <source>
        <dbReference type="Proteomes" id="UP001054252"/>
    </source>
</evidence>
<dbReference type="EMBL" id="BPVZ01000110">
    <property type="protein sequence ID" value="GKV35431.1"/>
    <property type="molecule type" value="Genomic_DNA"/>
</dbReference>
<proteinExistence type="predicted"/>
<dbReference type="AlphaFoldDB" id="A0AAV5LDX8"/>
<gene>
    <name evidence="1" type="ORF">SLEP1_g43694</name>
</gene>
<evidence type="ECO:0000313" key="1">
    <source>
        <dbReference type="EMBL" id="GKV35431.1"/>
    </source>
</evidence>
<sequence length="159" mass="17950">MKGWEIENYRYRGKGLLEARVDSSGLIVIKWVVASLWIQWCLWVVLACGDMVEEIGALWSRLTLMEEEQGHIKVLSSVDSKSGLGNGTECLVKALLAFNDKSLTVLTEFLGEFINTVLDVDLDENDMLCGLVLRVRVMVDVRRSLRRAARVQLSFSETI</sequence>
<comment type="caution">
    <text evidence="1">The sequence shown here is derived from an EMBL/GenBank/DDBJ whole genome shotgun (WGS) entry which is preliminary data.</text>
</comment>
<dbReference type="Proteomes" id="UP001054252">
    <property type="component" value="Unassembled WGS sequence"/>
</dbReference>
<keyword evidence="2" id="KW-1185">Reference proteome</keyword>
<protein>
    <submittedName>
        <fullName evidence="1">Uncharacterized protein</fullName>
    </submittedName>
</protein>